<feature type="compositionally biased region" description="Low complexity" evidence="1">
    <location>
        <begin position="36"/>
        <end position="106"/>
    </location>
</feature>
<dbReference type="InterPro" id="IPR001888">
    <property type="entry name" value="Transposase_1"/>
</dbReference>
<organism evidence="3 4">
    <name type="scientific">Ranatra chinensis</name>
    <dbReference type="NCBI Taxonomy" id="642074"/>
    <lineage>
        <taxon>Eukaryota</taxon>
        <taxon>Metazoa</taxon>
        <taxon>Ecdysozoa</taxon>
        <taxon>Arthropoda</taxon>
        <taxon>Hexapoda</taxon>
        <taxon>Insecta</taxon>
        <taxon>Pterygota</taxon>
        <taxon>Neoptera</taxon>
        <taxon>Paraneoptera</taxon>
        <taxon>Hemiptera</taxon>
        <taxon>Heteroptera</taxon>
        <taxon>Panheteroptera</taxon>
        <taxon>Nepomorpha</taxon>
        <taxon>Nepidae</taxon>
        <taxon>Ranatrinae</taxon>
        <taxon>Ranatra</taxon>
    </lineage>
</organism>
<feature type="region of interest" description="Disordered" evidence="1">
    <location>
        <begin position="36"/>
        <end position="134"/>
    </location>
</feature>
<feature type="chain" id="PRO_5044764650" description="Transposase" evidence="2">
    <location>
        <begin position="20"/>
        <end position="274"/>
    </location>
</feature>
<proteinExistence type="predicted"/>
<dbReference type="Gene3D" id="3.30.420.10">
    <property type="entry name" value="Ribonuclease H-like superfamily/Ribonuclease H"/>
    <property type="match status" value="1"/>
</dbReference>
<accession>A0ABD0YSY7</accession>
<dbReference type="Pfam" id="PF01359">
    <property type="entry name" value="Transposase_1"/>
    <property type="match status" value="1"/>
</dbReference>
<keyword evidence="4" id="KW-1185">Reference proteome</keyword>
<dbReference type="EMBL" id="JBFDAA010000003">
    <property type="protein sequence ID" value="KAL1139104.1"/>
    <property type="molecule type" value="Genomic_DNA"/>
</dbReference>
<dbReference type="InterPro" id="IPR036397">
    <property type="entry name" value="RNaseH_sf"/>
</dbReference>
<dbReference type="InterPro" id="IPR052709">
    <property type="entry name" value="Transposase-MT_Hybrid"/>
</dbReference>
<evidence type="ECO:0008006" key="5">
    <source>
        <dbReference type="Google" id="ProtNLM"/>
    </source>
</evidence>
<sequence length="274" mass="29973">MGLIGSFVLLGLLSGLVTAAPLEAEDFLSGVPPSPDISSVGVPPSPDISSVGVPPSPDISSVGVPPSPDVSSVDVPLSPDISSLGVPPSPDVSSVDVPLSPDISSVGVPPSPDTSSVGKRRPPPNASTKREENEPFLKIIITGDENWIIYQNMECKRSWEKRGDLPKKVMLSIWWDWRAVDFYELLTTNRTINWDVYCDQLDKLNAAIHQNHPELTNRKGIVFHHDNARPHTTLQTRQKLQERGWEVLPNPPYSPDLAPSDFHLFRSLQNSLNG</sequence>
<dbReference type="Proteomes" id="UP001558652">
    <property type="component" value="Unassembled WGS sequence"/>
</dbReference>
<keyword evidence="2" id="KW-0732">Signal</keyword>
<dbReference type="PANTHER" id="PTHR46060">
    <property type="entry name" value="MARINER MOS1 TRANSPOSASE-LIKE PROTEIN"/>
    <property type="match status" value="1"/>
</dbReference>
<evidence type="ECO:0000256" key="1">
    <source>
        <dbReference type="SAM" id="MobiDB-lite"/>
    </source>
</evidence>
<dbReference type="PANTHER" id="PTHR46060:SF2">
    <property type="entry name" value="HISTONE-LYSINE N-METHYLTRANSFERASE SETMAR"/>
    <property type="match status" value="1"/>
</dbReference>
<evidence type="ECO:0000256" key="2">
    <source>
        <dbReference type="SAM" id="SignalP"/>
    </source>
</evidence>
<feature type="signal peptide" evidence="2">
    <location>
        <begin position="1"/>
        <end position="19"/>
    </location>
</feature>
<protein>
    <recommendedName>
        <fullName evidence="5">Transposase</fullName>
    </recommendedName>
</protein>
<dbReference type="AlphaFoldDB" id="A0ABD0YSY7"/>
<reference evidence="3 4" key="1">
    <citation type="submission" date="2024-07" db="EMBL/GenBank/DDBJ databases">
        <title>Chromosome-level genome assembly of the water stick insect Ranatra chinensis (Heteroptera: Nepidae).</title>
        <authorList>
            <person name="Liu X."/>
        </authorList>
    </citation>
    <scope>NUCLEOTIDE SEQUENCE [LARGE SCALE GENOMIC DNA]</scope>
    <source>
        <strain evidence="3">Cailab_2021Rc</strain>
        <tissue evidence="3">Muscle</tissue>
    </source>
</reference>
<gene>
    <name evidence="3" type="ORF">AAG570_009164</name>
</gene>
<evidence type="ECO:0000313" key="3">
    <source>
        <dbReference type="EMBL" id="KAL1139104.1"/>
    </source>
</evidence>
<name>A0ABD0YSY7_9HEMI</name>
<evidence type="ECO:0000313" key="4">
    <source>
        <dbReference type="Proteomes" id="UP001558652"/>
    </source>
</evidence>
<comment type="caution">
    <text evidence="3">The sequence shown here is derived from an EMBL/GenBank/DDBJ whole genome shotgun (WGS) entry which is preliminary data.</text>
</comment>